<dbReference type="Proteomes" id="UP000266273">
    <property type="component" value="Unassembled WGS sequence"/>
</dbReference>
<dbReference type="InterPro" id="IPR008320">
    <property type="entry name" value="UCP032025"/>
</dbReference>
<organism evidence="1 2">
    <name type="scientific">Dichotomicrobium thermohalophilum</name>
    <dbReference type="NCBI Taxonomy" id="933063"/>
    <lineage>
        <taxon>Bacteria</taxon>
        <taxon>Pseudomonadati</taxon>
        <taxon>Pseudomonadota</taxon>
        <taxon>Alphaproteobacteria</taxon>
        <taxon>Hyphomicrobiales</taxon>
        <taxon>Hyphomicrobiaceae</taxon>
        <taxon>Dichotomicrobium</taxon>
    </lineage>
</organism>
<gene>
    <name evidence="1" type="ORF">BXY53_0926</name>
</gene>
<evidence type="ECO:0008006" key="3">
    <source>
        <dbReference type="Google" id="ProtNLM"/>
    </source>
</evidence>
<dbReference type="AlphaFoldDB" id="A0A397QC66"/>
<dbReference type="PIRSF" id="PIRSF032025">
    <property type="entry name" value="UCP032025"/>
    <property type="match status" value="1"/>
</dbReference>
<name>A0A397QC66_9HYPH</name>
<dbReference type="RefSeq" id="WP_119060690.1">
    <property type="nucleotide sequence ID" value="NZ_QXDF01000001.1"/>
</dbReference>
<keyword evidence="2" id="KW-1185">Reference proteome</keyword>
<evidence type="ECO:0000313" key="1">
    <source>
        <dbReference type="EMBL" id="RIA55841.1"/>
    </source>
</evidence>
<accession>A0A397QC66</accession>
<dbReference type="EMBL" id="QXDF01000001">
    <property type="protein sequence ID" value="RIA55841.1"/>
    <property type="molecule type" value="Genomic_DNA"/>
</dbReference>
<protein>
    <recommendedName>
        <fullName evidence="3">DUF1489 family protein</fullName>
    </recommendedName>
</protein>
<evidence type="ECO:0000313" key="2">
    <source>
        <dbReference type="Proteomes" id="UP000266273"/>
    </source>
</evidence>
<comment type="caution">
    <text evidence="1">The sequence shown here is derived from an EMBL/GenBank/DDBJ whole genome shotgun (WGS) entry which is preliminary data.</text>
</comment>
<sequence length="132" mass="14803">MHLIKLCVGVESIEDQERRIARRGSEIVHRTRQFPRQADALKDGGSLYWVIKGVIQARQPIRDLRAETDHDGRALCAIVLAPELIPVQPRPRRPFQGWRYLKPEDAPPDLASGANDDIPPGMRAALAELALI</sequence>
<reference evidence="1 2" key="1">
    <citation type="submission" date="2018-08" db="EMBL/GenBank/DDBJ databases">
        <title>Genomic Encyclopedia of Archaeal and Bacterial Type Strains, Phase II (KMG-II): from individual species to whole genera.</title>
        <authorList>
            <person name="Goeker M."/>
        </authorList>
    </citation>
    <scope>NUCLEOTIDE SEQUENCE [LARGE SCALE GENOMIC DNA]</scope>
    <source>
        <strain evidence="1 2">DSM 5002</strain>
    </source>
</reference>
<dbReference type="OrthoDB" id="9798292at2"/>
<dbReference type="Pfam" id="PF07370">
    <property type="entry name" value="DUF1489"/>
    <property type="match status" value="1"/>
</dbReference>
<proteinExistence type="predicted"/>